<dbReference type="EC" id="5.1.3.20" evidence="4"/>
<feature type="binding site" evidence="4">
    <location>
        <begin position="37"/>
        <end position="38"/>
    </location>
    <ligand>
        <name>NADP(+)</name>
        <dbReference type="ChEBI" id="CHEBI:58349"/>
    </ligand>
</feature>
<keyword evidence="3 4" id="KW-0119">Carbohydrate metabolism</keyword>
<comment type="caution">
    <text evidence="6">The sequence shown here is derived from an EMBL/GenBank/DDBJ whole genome shotgun (WGS) entry which is preliminary data.</text>
</comment>
<organism evidence="6 7">
    <name type="scientific">Prosthecobacter fluviatilis</name>
    <dbReference type="NCBI Taxonomy" id="445931"/>
    <lineage>
        <taxon>Bacteria</taxon>
        <taxon>Pseudomonadati</taxon>
        <taxon>Verrucomicrobiota</taxon>
        <taxon>Verrucomicrobiia</taxon>
        <taxon>Verrucomicrobiales</taxon>
        <taxon>Verrucomicrobiaceae</taxon>
        <taxon>Prosthecobacter</taxon>
    </lineage>
</organism>
<comment type="catalytic activity">
    <reaction evidence="4">
        <text>ADP-D-glycero-beta-D-manno-heptose = ADP-L-glycero-beta-D-manno-heptose</text>
        <dbReference type="Rhea" id="RHEA:17577"/>
        <dbReference type="ChEBI" id="CHEBI:59967"/>
        <dbReference type="ChEBI" id="CHEBI:61506"/>
        <dbReference type="EC" id="5.1.3.20"/>
    </reaction>
</comment>
<comment type="domain">
    <text evidence="4">Contains a large N-terminal NADP-binding domain, and a smaller C-terminal substrate-binding domain.</text>
</comment>
<name>A0ABW0KM38_9BACT</name>
<accession>A0ABW0KM38</accession>
<dbReference type="Gene3D" id="3.90.25.10">
    <property type="entry name" value="UDP-galactose 4-epimerase, domain 1"/>
    <property type="match status" value="1"/>
</dbReference>
<feature type="binding site" evidence="4">
    <location>
        <position position="44"/>
    </location>
    <ligand>
        <name>NADP(+)</name>
        <dbReference type="ChEBI" id="CHEBI:58349"/>
    </ligand>
</feature>
<dbReference type="InterPro" id="IPR001509">
    <property type="entry name" value="Epimerase_deHydtase"/>
</dbReference>
<dbReference type="RefSeq" id="WP_377163266.1">
    <property type="nucleotide sequence ID" value="NZ_JBHSMQ010000001.1"/>
</dbReference>
<evidence type="ECO:0000313" key="7">
    <source>
        <dbReference type="Proteomes" id="UP001596052"/>
    </source>
</evidence>
<feature type="binding site" evidence="4">
    <location>
        <position position="223"/>
    </location>
    <ligand>
        <name>substrate</name>
    </ligand>
</feature>
<dbReference type="InterPro" id="IPR011912">
    <property type="entry name" value="Heptose_epim"/>
</dbReference>
<evidence type="ECO:0000256" key="4">
    <source>
        <dbReference type="HAMAP-Rule" id="MF_01601"/>
    </source>
</evidence>
<feature type="binding site" evidence="4">
    <location>
        <position position="188"/>
    </location>
    <ligand>
        <name>substrate</name>
    </ligand>
</feature>
<dbReference type="EMBL" id="JBHSMQ010000001">
    <property type="protein sequence ID" value="MFC5453818.1"/>
    <property type="molecule type" value="Genomic_DNA"/>
</dbReference>
<dbReference type="InterPro" id="IPR036291">
    <property type="entry name" value="NAD(P)-bd_dom_sf"/>
</dbReference>
<feature type="domain" description="NAD-dependent epimerase/dehydratase" evidence="5">
    <location>
        <begin position="8"/>
        <end position="251"/>
    </location>
</feature>
<dbReference type="CDD" id="cd05248">
    <property type="entry name" value="ADP_GME_SDR_e"/>
    <property type="match status" value="1"/>
</dbReference>
<comment type="pathway">
    <text evidence="4">Nucleotide-sugar biosynthesis; ADP-L-glycero-beta-D-manno-heptose biosynthesis; ADP-L-glycero-beta-D-manno-heptose from D-glycero-beta-D-manno-heptose 7-phosphate: step 4/4.</text>
</comment>
<keyword evidence="1 4" id="KW-0521">NADP</keyword>
<evidence type="ECO:0000259" key="5">
    <source>
        <dbReference type="Pfam" id="PF01370"/>
    </source>
</evidence>
<evidence type="ECO:0000256" key="3">
    <source>
        <dbReference type="ARBA" id="ARBA00023277"/>
    </source>
</evidence>
<feature type="binding site" evidence="4">
    <location>
        <position position="186"/>
    </location>
    <ligand>
        <name>NADP(+)</name>
        <dbReference type="ChEBI" id="CHEBI:58349"/>
    </ligand>
</feature>
<feature type="binding site" evidence="4">
    <location>
        <begin position="16"/>
        <end position="17"/>
    </location>
    <ligand>
        <name>NADP(+)</name>
        <dbReference type="ChEBI" id="CHEBI:58349"/>
    </ligand>
</feature>
<feature type="active site" description="Proton acceptor" evidence="4">
    <location>
        <position position="150"/>
    </location>
</feature>
<dbReference type="GO" id="GO:0008712">
    <property type="term" value="F:ADP-glyceromanno-heptose 6-epimerase activity"/>
    <property type="evidence" value="ECO:0007669"/>
    <property type="project" value="UniProtKB-EC"/>
</dbReference>
<proteinExistence type="inferred from homology"/>
<dbReference type="Gene3D" id="3.40.50.720">
    <property type="entry name" value="NAD(P)-binding Rossmann-like Domain"/>
    <property type="match status" value="1"/>
</dbReference>
<feature type="binding site" evidence="4">
    <location>
        <position position="178"/>
    </location>
    <ligand>
        <name>NADP(+)</name>
        <dbReference type="ChEBI" id="CHEBI:58349"/>
    </ligand>
</feature>
<comment type="cofactor">
    <cofactor evidence="4">
        <name>NADP(+)</name>
        <dbReference type="ChEBI" id="CHEBI:58349"/>
    </cofactor>
    <text evidence="4">Binds 1 NADP(+) per subunit.</text>
</comment>
<gene>
    <name evidence="6" type="primary">rfaD</name>
    <name evidence="4" type="synonym">hldD</name>
    <name evidence="6" type="ORF">ACFQDI_03020</name>
</gene>
<comment type="subunit">
    <text evidence="4">Homopentamer.</text>
</comment>
<evidence type="ECO:0000313" key="6">
    <source>
        <dbReference type="EMBL" id="MFC5453818.1"/>
    </source>
</evidence>
<dbReference type="PANTHER" id="PTHR43103">
    <property type="entry name" value="NUCLEOSIDE-DIPHOSPHATE-SUGAR EPIMERASE"/>
    <property type="match status" value="1"/>
</dbReference>
<feature type="binding site" evidence="4">
    <location>
        <position position="177"/>
    </location>
    <ligand>
        <name>substrate</name>
    </ligand>
</feature>
<feature type="binding site" evidence="4">
    <location>
        <position position="99"/>
    </location>
    <ligand>
        <name>NADP(+)</name>
        <dbReference type="ChEBI" id="CHEBI:58349"/>
    </ligand>
</feature>
<protein>
    <recommendedName>
        <fullName evidence="4">ADP-L-glycero-D-manno-heptose-6-epimerase</fullName>
        <ecNumber evidence="4">5.1.3.20</ecNumber>
    </recommendedName>
    <alternativeName>
        <fullName evidence="4">ADP-L-glycero-beta-D-manno-heptose-6-epimerase</fullName>
        <shortName evidence="4">ADP-glyceromanno-heptose 6-epimerase</shortName>
        <shortName evidence="4">ADP-hep 6-epimerase</shortName>
        <shortName evidence="4">AGME</shortName>
    </alternativeName>
</protein>
<feature type="binding site" evidence="4">
    <location>
        <position position="195"/>
    </location>
    <ligand>
        <name>substrate</name>
    </ligand>
</feature>
<feature type="binding site" evidence="4">
    <location>
        <position position="288"/>
    </location>
    <ligand>
        <name>substrate</name>
    </ligand>
</feature>
<evidence type="ECO:0000256" key="1">
    <source>
        <dbReference type="ARBA" id="ARBA00022857"/>
    </source>
</evidence>
<keyword evidence="7" id="KW-1185">Reference proteome</keyword>
<dbReference type="SUPFAM" id="SSF51735">
    <property type="entry name" value="NAD(P)-binding Rossmann-fold domains"/>
    <property type="match status" value="1"/>
</dbReference>
<comment type="function">
    <text evidence="4">Catalyzes the interconversion between ADP-D-glycero-beta-D-manno-heptose and ADP-L-glycero-beta-D-manno-heptose via an epimerization at carbon 6 of the heptose.</text>
</comment>
<reference evidence="7" key="1">
    <citation type="journal article" date="2019" name="Int. J. Syst. Evol. Microbiol.">
        <title>The Global Catalogue of Microorganisms (GCM) 10K type strain sequencing project: providing services to taxonomists for standard genome sequencing and annotation.</title>
        <authorList>
            <consortium name="The Broad Institute Genomics Platform"/>
            <consortium name="The Broad Institute Genome Sequencing Center for Infectious Disease"/>
            <person name="Wu L."/>
            <person name="Ma J."/>
        </authorList>
    </citation>
    <scope>NUCLEOTIDE SEQUENCE [LARGE SCALE GENOMIC DNA]</scope>
    <source>
        <strain evidence="7">CGMCC 4.1469</strain>
    </source>
</reference>
<feature type="binding site" evidence="4">
    <location>
        <begin position="209"/>
        <end position="212"/>
    </location>
    <ligand>
        <name>substrate</name>
    </ligand>
</feature>
<dbReference type="HAMAP" id="MF_01601">
    <property type="entry name" value="Heptose_epimerase"/>
    <property type="match status" value="1"/>
</dbReference>
<keyword evidence="2 4" id="KW-0413">Isomerase</keyword>
<evidence type="ECO:0000256" key="2">
    <source>
        <dbReference type="ARBA" id="ARBA00023235"/>
    </source>
</evidence>
<dbReference type="NCBIfam" id="TIGR02197">
    <property type="entry name" value="heptose_epim"/>
    <property type="match status" value="1"/>
</dbReference>
<dbReference type="Proteomes" id="UP001596052">
    <property type="component" value="Unassembled WGS sequence"/>
</dbReference>
<comment type="caution">
    <text evidence="4">Lacks conserved residue(s) required for the propagation of feature annotation.</text>
</comment>
<feature type="binding site" evidence="4">
    <location>
        <position position="154"/>
    </location>
    <ligand>
        <name>NADP(+)</name>
        <dbReference type="ChEBI" id="CHEBI:58349"/>
    </ligand>
</feature>
<feature type="binding site" evidence="4">
    <location>
        <begin position="82"/>
        <end position="86"/>
    </location>
    <ligand>
        <name>NADP(+)</name>
        <dbReference type="ChEBI" id="CHEBI:58349"/>
    </ligand>
</feature>
<comment type="similarity">
    <text evidence="4">Belongs to the NAD(P)-dependent epimerase/dehydratase family. HldD subfamily.</text>
</comment>
<dbReference type="Pfam" id="PF01370">
    <property type="entry name" value="Epimerase"/>
    <property type="match status" value="1"/>
</dbReference>
<dbReference type="PANTHER" id="PTHR43103:SF3">
    <property type="entry name" value="ADP-L-GLYCERO-D-MANNO-HEPTOSE-6-EPIMERASE"/>
    <property type="match status" value="1"/>
</dbReference>
<feature type="active site" description="Proton acceptor" evidence="4">
    <location>
        <position position="186"/>
    </location>
</feature>
<sequence>MKNTESRILITGGAGFIGSALVWELNRRGCENIVVCDRLSTDEKWKNLVPLKFADYIDGNDLLHAVVNSPAKLGRFDHILHLGACSATTERDADYLMRNNYEFTKQLCQWSLATQARFVYASSAATYGDGAHGMDDQMPDIHALRPLNMYGYSKHLFDLHAKREGWLPHIVGLKYFNVYGPNEDHKADMRSLVHKACGQILATGKVQLFKSHRPDYKHGEQMRDFLYVKDAIRMTLHLAETPSAGGLFNLGSGQAHTWIELATAIFTALGKEPNIEFIDMPEHLQSKYQYYTCADIAKLRGSGFQTEITPLAEAVRDYVQGYLVPDKRLGDEVGAG</sequence>